<name>D2A007_TRICA</name>
<feature type="compositionally biased region" description="Low complexity" evidence="1">
    <location>
        <begin position="1"/>
        <end position="20"/>
    </location>
</feature>
<protein>
    <submittedName>
        <fullName evidence="2">Uncharacterized protein</fullName>
    </submittedName>
</protein>
<dbReference type="AlphaFoldDB" id="D2A007"/>
<dbReference type="EMBL" id="KQ971338">
    <property type="protein sequence ID" value="EFA01768.1"/>
    <property type="molecule type" value="Genomic_DNA"/>
</dbReference>
<dbReference type="HOGENOM" id="CLU_2111995_0_0_1"/>
<feature type="compositionally biased region" description="Basic and acidic residues" evidence="1">
    <location>
        <begin position="61"/>
        <end position="72"/>
    </location>
</feature>
<evidence type="ECO:0000313" key="2">
    <source>
        <dbReference type="EMBL" id="EFA01768.1"/>
    </source>
</evidence>
<dbReference type="Proteomes" id="UP000007266">
    <property type="component" value="Linkage group 4"/>
</dbReference>
<accession>D2A007</accession>
<evidence type="ECO:0000256" key="1">
    <source>
        <dbReference type="SAM" id="MobiDB-lite"/>
    </source>
</evidence>
<gene>
    <name evidence="2" type="primary">GLEAN_07367</name>
    <name evidence="2" type="ORF">TcasGA2_TC007367</name>
</gene>
<proteinExistence type="predicted"/>
<feature type="region of interest" description="Disordered" evidence="1">
    <location>
        <begin position="1"/>
        <end position="72"/>
    </location>
</feature>
<dbReference type="InParanoid" id="D2A007"/>
<reference evidence="2 3" key="2">
    <citation type="journal article" date="2010" name="Nucleic Acids Res.">
        <title>BeetleBase in 2010: revisions to provide comprehensive genomic information for Tribolium castaneum.</title>
        <authorList>
            <person name="Kim H.S."/>
            <person name="Murphy T."/>
            <person name="Xia J."/>
            <person name="Caragea D."/>
            <person name="Park Y."/>
            <person name="Beeman R.W."/>
            <person name="Lorenzen M.D."/>
            <person name="Butcher S."/>
            <person name="Manak J.R."/>
            <person name="Brown S.J."/>
        </authorList>
    </citation>
    <scope>GENOME REANNOTATION</scope>
    <source>
        <strain evidence="2 3">Georgia GA2</strain>
    </source>
</reference>
<organism evidence="2 3">
    <name type="scientific">Tribolium castaneum</name>
    <name type="common">Red flour beetle</name>
    <dbReference type="NCBI Taxonomy" id="7070"/>
    <lineage>
        <taxon>Eukaryota</taxon>
        <taxon>Metazoa</taxon>
        <taxon>Ecdysozoa</taxon>
        <taxon>Arthropoda</taxon>
        <taxon>Hexapoda</taxon>
        <taxon>Insecta</taxon>
        <taxon>Pterygota</taxon>
        <taxon>Neoptera</taxon>
        <taxon>Endopterygota</taxon>
        <taxon>Coleoptera</taxon>
        <taxon>Polyphaga</taxon>
        <taxon>Cucujiformia</taxon>
        <taxon>Tenebrionidae</taxon>
        <taxon>Tenebrionidae incertae sedis</taxon>
        <taxon>Tribolium</taxon>
    </lineage>
</organism>
<keyword evidence="3" id="KW-1185">Reference proteome</keyword>
<evidence type="ECO:0000313" key="3">
    <source>
        <dbReference type="Proteomes" id="UP000007266"/>
    </source>
</evidence>
<sequence>MGRPAGRAMGAPRAVAAVSGAPPPPEPQSLPSRNVFASVSRPGSMGPWRSSESADGPSGRSHVERDRRDTVTNRRCDVNHTLTANLHASQGGIQRLLVALGEGRGSGASAHCKFS</sequence>
<reference evidence="2 3" key="1">
    <citation type="journal article" date="2008" name="Nature">
        <title>The genome of the model beetle and pest Tribolium castaneum.</title>
        <authorList>
            <consortium name="Tribolium Genome Sequencing Consortium"/>
            <person name="Richards S."/>
            <person name="Gibbs R.A."/>
            <person name="Weinstock G.M."/>
            <person name="Brown S.J."/>
            <person name="Denell R."/>
            <person name="Beeman R.W."/>
            <person name="Gibbs R."/>
            <person name="Beeman R.W."/>
            <person name="Brown S.J."/>
            <person name="Bucher G."/>
            <person name="Friedrich M."/>
            <person name="Grimmelikhuijzen C.J."/>
            <person name="Klingler M."/>
            <person name="Lorenzen M."/>
            <person name="Richards S."/>
            <person name="Roth S."/>
            <person name="Schroder R."/>
            <person name="Tautz D."/>
            <person name="Zdobnov E.M."/>
            <person name="Muzny D."/>
            <person name="Gibbs R.A."/>
            <person name="Weinstock G.M."/>
            <person name="Attaway T."/>
            <person name="Bell S."/>
            <person name="Buhay C.J."/>
            <person name="Chandrabose M.N."/>
            <person name="Chavez D."/>
            <person name="Clerk-Blankenburg K.P."/>
            <person name="Cree A."/>
            <person name="Dao M."/>
            <person name="Davis C."/>
            <person name="Chacko J."/>
            <person name="Dinh H."/>
            <person name="Dugan-Rocha S."/>
            <person name="Fowler G."/>
            <person name="Garner T.T."/>
            <person name="Garnes J."/>
            <person name="Gnirke A."/>
            <person name="Hawes A."/>
            <person name="Hernandez J."/>
            <person name="Hines S."/>
            <person name="Holder M."/>
            <person name="Hume J."/>
            <person name="Jhangiani S.N."/>
            <person name="Joshi V."/>
            <person name="Khan Z.M."/>
            <person name="Jackson L."/>
            <person name="Kovar C."/>
            <person name="Kowis A."/>
            <person name="Lee S."/>
            <person name="Lewis L.R."/>
            <person name="Margolis J."/>
            <person name="Morgan M."/>
            <person name="Nazareth L.V."/>
            <person name="Nguyen N."/>
            <person name="Okwuonu G."/>
            <person name="Parker D."/>
            <person name="Richards S."/>
            <person name="Ruiz S.J."/>
            <person name="Santibanez J."/>
            <person name="Savard J."/>
            <person name="Scherer S.E."/>
            <person name="Schneider B."/>
            <person name="Sodergren E."/>
            <person name="Tautz D."/>
            <person name="Vattahil S."/>
            <person name="Villasana D."/>
            <person name="White C.S."/>
            <person name="Wright R."/>
            <person name="Park Y."/>
            <person name="Beeman R.W."/>
            <person name="Lord J."/>
            <person name="Oppert B."/>
            <person name="Lorenzen M."/>
            <person name="Brown S."/>
            <person name="Wang L."/>
            <person name="Savard J."/>
            <person name="Tautz D."/>
            <person name="Richards S."/>
            <person name="Weinstock G."/>
            <person name="Gibbs R.A."/>
            <person name="Liu Y."/>
            <person name="Worley K."/>
            <person name="Weinstock G."/>
            <person name="Elsik C.G."/>
            <person name="Reese J.T."/>
            <person name="Elhaik E."/>
            <person name="Landan G."/>
            <person name="Graur D."/>
            <person name="Arensburger P."/>
            <person name="Atkinson P."/>
            <person name="Beeman R.W."/>
            <person name="Beidler J."/>
            <person name="Brown S.J."/>
            <person name="Demuth J.P."/>
            <person name="Drury D.W."/>
            <person name="Du Y.Z."/>
            <person name="Fujiwara H."/>
            <person name="Lorenzen M."/>
            <person name="Maselli V."/>
            <person name="Osanai M."/>
            <person name="Park Y."/>
            <person name="Robertson H.M."/>
            <person name="Tu Z."/>
            <person name="Wang J.J."/>
            <person name="Wang S."/>
            <person name="Richards S."/>
            <person name="Song H."/>
            <person name="Zhang L."/>
            <person name="Sodergren E."/>
            <person name="Werner D."/>
            <person name="Stanke M."/>
            <person name="Morgenstern B."/>
            <person name="Solovyev V."/>
            <person name="Kosarev P."/>
            <person name="Brown G."/>
            <person name="Chen H.C."/>
            <person name="Ermolaeva O."/>
            <person name="Hlavina W."/>
            <person name="Kapustin Y."/>
            <person name="Kiryutin B."/>
            <person name="Kitts P."/>
            <person name="Maglott D."/>
            <person name="Pruitt K."/>
            <person name="Sapojnikov V."/>
            <person name="Souvorov A."/>
            <person name="Mackey A.J."/>
            <person name="Waterhouse R.M."/>
            <person name="Wyder S."/>
            <person name="Zdobnov E.M."/>
            <person name="Zdobnov E.M."/>
            <person name="Wyder S."/>
            <person name="Kriventseva E.V."/>
            <person name="Kadowaki T."/>
            <person name="Bork P."/>
            <person name="Aranda M."/>
            <person name="Bao R."/>
            <person name="Beermann A."/>
            <person name="Berns N."/>
            <person name="Bolognesi R."/>
            <person name="Bonneton F."/>
            <person name="Bopp D."/>
            <person name="Brown S.J."/>
            <person name="Bucher G."/>
            <person name="Butts T."/>
            <person name="Chaumot A."/>
            <person name="Denell R.E."/>
            <person name="Ferrier D.E."/>
            <person name="Friedrich M."/>
            <person name="Gordon C.M."/>
            <person name="Jindra M."/>
            <person name="Klingler M."/>
            <person name="Lan Q."/>
            <person name="Lattorff H.M."/>
            <person name="Laudet V."/>
            <person name="von Levetsow C."/>
            <person name="Liu Z."/>
            <person name="Lutz R."/>
            <person name="Lynch J.A."/>
            <person name="da Fonseca R.N."/>
            <person name="Posnien N."/>
            <person name="Reuter R."/>
            <person name="Roth S."/>
            <person name="Savard J."/>
            <person name="Schinko J.B."/>
            <person name="Schmitt C."/>
            <person name="Schoppmeier M."/>
            <person name="Schroder R."/>
            <person name="Shippy T.D."/>
            <person name="Simonnet F."/>
            <person name="Marques-Souza H."/>
            <person name="Tautz D."/>
            <person name="Tomoyasu Y."/>
            <person name="Trauner J."/>
            <person name="Van der Zee M."/>
            <person name="Vervoort M."/>
            <person name="Wittkopp N."/>
            <person name="Wimmer E.A."/>
            <person name="Yang X."/>
            <person name="Jones A.K."/>
            <person name="Sattelle D.B."/>
            <person name="Ebert P.R."/>
            <person name="Nelson D."/>
            <person name="Scott J.G."/>
            <person name="Beeman R.W."/>
            <person name="Muthukrishnan S."/>
            <person name="Kramer K.J."/>
            <person name="Arakane Y."/>
            <person name="Beeman R.W."/>
            <person name="Zhu Q."/>
            <person name="Hogenkamp D."/>
            <person name="Dixit R."/>
            <person name="Oppert B."/>
            <person name="Jiang H."/>
            <person name="Zou Z."/>
            <person name="Marshall J."/>
            <person name="Elpidina E."/>
            <person name="Vinokurov K."/>
            <person name="Oppert C."/>
            <person name="Zou Z."/>
            <person name="Evans J."/>
            <person name="Lu Z."/>
            <person name="Zhao P."/>
            <person name="Sumathipala N."/>
            <person name="Altincicek B."/>
            <person name="Vilcinskas A."/>
            <person name="Williams M."/>
            <person name="Hultmark D."/>
            <person name="Hetru C."/>
            <person name="Jiang H."/>
            <person name="Grimmelikhuijzen C.J."/>
            <person name="Hauser F."/>
            <person name="Cazzamali G."/>
            <person name="Williamson M."/>
            <person name="Park Y."/>
            <person name="Li B."/>
            <person name="Tanaka Y."/>
            <person name="Predel R."/>
            <person name="Neupert S."/>
            <person name="Schachtner J."/>
            <person name="Verleyen P."/>
            <person name="Raible F."/>
            <person name="Bork P."/>
            <person name="Friedrich M."/>
            <person name="Walden K.K."/>
            <person name="Robertson H.M."/>
            <person name="Angeli S."/>
            <person name="Foret S."/>
            <person name="Bucher G."/>
            <person name="Schuetz S."/>
            <person name="Maleszka R."/>
            <person name="Wimmer E.A."/>
            <person name="Beeman R.W."/>
            <person name="Lorenzen M."/>
            <person name="Tomoyasu Y."/>
            <person name="Miller S.C."/>
            <person name="Grossmann D."/>
            <person name="Bucher G."/>
        </authorList>
    </citation>
    <scope>NUCLEOTIDE SEQUENCE [LARGE SCALE GENOMIC DNA]</scope>
    <source>
        <strain evidence="2 3">Georgia GA2</strain>
    </source>
</reference>